<feature type="compositionally biased region" description="Basic residues" evidence="4">
    <location>
        <begin position="352"/>
        <end position="370"/>
    </location>
</feature>
<evidence type="ECO:0000256" key="1">
    <source>
        <dbReference type="ARBA" id="ARBA00022598"/>
    </source>
</evidence>
<dbReference type="GO" id="GO:0036064">
    <property type="term" value="C:ciliary basal body"/>
    <property type="evidence" value="ECO:0007669"/>
    <property type="project" value="TreeGrafter"/>
</dbReference>
<organism evidence="5 6">
    <name type="scientific">Elysia marginata</name>
    <dbReference type="NCBI Taxonomy" id="1093978"/>
    <lineage>
        <taxon>Eukaryota</taxon>
        <taxon>Metazoa</taxon>
        <taxon>Spiralia</taxon>
        <taxon>Lophotrochozoa</taxon>
        <taxon>Mollusca</taxon>
        <taxon>Gastropoda</taxon>
        <taxon>Heterobranchia</taxon>
        <taxon>Euthyneura</taxon>
        <taxon>Panpulmonata</taxon>
        <taxon>Sacoglossa</taxon>
        <taxon>Placobranchoidea</taxon>
        <taxon>Plakobranchidae</taxon>
        <taxon>Elysia</taxon>
    </lineage>
</organism>
<evidence type="ECO:0000313" key="6">
    <source>
        <dbReference type="Proteomes" id="UP000762676"/>
    </source>
</evidence>
<name>A0AAV4ENV1_9GAST</name>
<feature type="region of interest" description="Disordered" evidence="4">
    <location>
        <begin position="527"/>
        <end position="558"/>
    </location>
</feature>
<feature type="compositionally biased region" description="Basic and acidic residues" evidence="4">
    <location>
        <begin position="382"/>
        <end position="392"/>
    </location>
</feature>
<feature type="compositionally biased region" description="Low complexity" evidence="4">
    <location>
        <begin position="482"/>
        <end position="495"/>
    </location>
</feature>
<dbReference type="GO" id="GO:0000226">
    <property type="term" value="P:microtubule cytoskeleton organization"/>
    <property type="evidence" value="ECO:0007669"/>
    <property type="project" value="TreeGrafter"/>
</dbReference>
<evidence type="ECO:0000256" key="4">
    <source>
        <dbReference type="SAM" id="MobiDB-lite"/>
    </source>
</evidence>
<dbReference type="PANTHER" id="PTHR12241">
    <property type="entry name" value="TUBULIN POLYGLUTAMYLASE"/>
    <property type="match status" value="1"/>
</dbReference>
<gene>
    <name evidence="5" type="ORF">ElyMa_000130100</name>
</gene>
<dbReference type="GO" id="GO:0005524">
    <property type="term" value="F:ATP binding"/>
    <property type="evidence" value="ECO:0007669"/>
    <property type="project" value="UniProtKB-KW"/>
</dbReference>
<proteinExistence type="predicted"/>
<dbReference type="GO" id="GO:0015631">
    <property type="term" value="F:tubulin binding"/>
    <property type="evidence" value="ECO:0007669"/>
    <property type="project" value="TreeGrafter"/>
</dbReference>
<dbReference type="PROSITE" id="PS51221">
    <property type="entry name" value="TTL"/>
    <property type="match status" value="1"/>
</dbReference>
<dbReference type="PANTHER" id="PTHR12241:SF154">
    <property type="entry name" value="TUBULIN POLYGLUTAMYLASE TTLL11"/>
    <property type="match status" value="1"/>
</dbReference>
<dbReference type="EMBL" id="BMAT01000238">
    <property type="protein sequence ID" value="GFR62410.1"/>
    <property type="molecule type" value="Genomic_DNA"/>
</dbReference>
<accession>A0AAV4ENV1</accession>
<feature type="region of interest" description="Disordered" evidence="4">
    <location>
        <begin position="462"/>
        <end position="505"/>
    </location>
</feature>
<dbReference type="Gene3D" id="3.30.470.20">
    <property type="entry name" value="ATP-grasp fold, B domain"/>
    <property type="match status" value="1"/>
</dbReference>
<feature type="region of interest" description="Disordered" evidence="4">
    <location>
        <begin position="351"/>
        <end position="412"/>
    </location>
</feature>
<dbReference type="SUPFAM" id="SSF56059">
    <property type="entry name" value="Glutathione synthetase ATP-binding domain-like"/>
    <property type="match status" value="1"/>
</dbReference>
<keyword evidence="2" id="KW-0547">Nucleotide-binding</keyword>
<evidence type="ECO:0000313" key="5">
    <source>
        <dbReference type="EMBL" id="GFR62410.1"/>
    </source>
</evidence>
<dbReference type="Proteomes" id="UP000762676">
    <property type="component" value="Unassembled WGS sequence"/>
</dbReference>
<keyword evidence="1" id="KW-0436">Ligase</keyword>
<feature type="compositionally biased region" description="Basic and acidic residues" evidence="4">
    <location>
        <begin position="496"/>
        <end position="505"/>
    </location>
</feature>
<dbReference type="InterPro" id="IPR004344">
    <property type="entry name" value="TTL/TTLL_fam"/>
</dbReference>
<comment type="caution">
    <text evidence="5">The sequence shown here is derived from an EMBL/GenBank/DDBJ whole genome shotgun (WGS) entry which is preliminary data.</text>
</comment>
<protein>
    <submittedName>
        <fullName evidence="5">Tubulin polyglutamylase TTLL11</fullName>
    </submittedName>
</protein>
<feature type="compositionally biased region" description="Acidic residues" evidence="4">
    <location>
        <begin position="527"/>
        <end position="537"/>
    </location>
</feature>
<evidence type="ECO:0000256" key="3">
    <source>
        <dbReference type="ARBA" id="ARBA00022840"/>
    </source>
</evidence>
<dbReference type="Pfam" id="PF03133">
    <property type="entry name" value="TTL"/>
    <property type="match status" value="1"/>
</dbReference>
<keyword evidence="3" id="KW-0067">ATP-binding</keyword>
<dbReference type="AlphaFoldDB" id="A0AAV4ENV1"/>
<reference evidence="5 6" key="1">
    <citation type="journal article" date="2021" name="Elife">
        <title>Chloroplast acquisition without the gene transfer in kleptoplastic sea slugs, Plakobranchus ocellatus.</title>
        <authorList>
            <person name="Maeda T."/>
            <person name="Takahashi S."/>
            <person name="Yoshida T."/>
            <person name="Shimamura S."/>
            <person name="Takaki Y."/>
            <person name="Nagai Y."/>
            <person name="Toyoda A."/>
            <person name="Suzuki Y."/>
            <person name="Arimoto A."/>
            <person name="Ishii H."/>
            <person name="Satoh N."/>
            <person name="Nishiyama T."/>
            <person name="Hasebe M."/>
            <person name="Maruyama T."/>
            <person name="Minagawa J."/>
            <person name="Obokata J."/>
            <person name="Shigenobu S."/>
        </authorList>
    </citation>
    <scope>NUCLEOTIDE SEQUENCE [LARGE SCALE GENOMIC DNA]</scope>
</reference>
<sequence>MPQQTSTFATCSWVPILQFPFLRRDHNCDVMWHAINFHDQPDIYSGQVNKYPGALETFQKVNLFRWLEFMKTLFPEEYDFFPRTWLLPQQFTEFASEVRTMQEKKTKHKPVFIVKPSEGSQGDGIYLLKDPQHYIGGNGRTHVVQEYLNNVLLLERFKFDLRVYVILKCLDPLEFHICKEGLARFSTIPYEQPNNKNMAETYMHLTNYSLNKKSSDFKISDKEDEGSKRKLTAVFAQLERQGHDTEALWERIEQIVAKTLIAVVGELKVEMQAAVPSGKPGPTCFQILGFDVLIMKNLTPMLLEVNSNPSLSITEEHETATGGVEYLISSKDEDVKRKLVRDTLILIAPKNKYTRKRRKRRKPRNYRGRRRDTEEEPMEVDGTGRRREKDISIRYMDIDDDKGPGGGRQRSIFDDCDYTNSMGGSNNTNNSNNHHLYHQQPPKKFVRNETCRVFIEGEGEVLFDEDGPSNPKYFSHYRESQPPDGNNNNNTANGPGKKDFQRKDTNDRLPSVFLKSGDRPADIIMVEGDEDGGENEDGPPRPLPFDLSLLDSSDEEEEEEESCLKEIFPALYSELYEEQRIVERLADIFIACLGVKGCLRLGPTMFRLFARKCRLNRKGITNAAIDILYIDMQRRWEYMNPDRTSGKSWHSFMGPISFDVPFCMVHSVSLCTMS</sequence>
<keyword evidence="6" id="KW-1185">Reference proteome</keyword>
<dbReference type="GO" id="GO:0070740">
    <property type="term" value="F:tubulin-glutamic acid ligase activity"/>
    <property type="evidence" value="ECO:0007669"/>
    <property type="project" value="TreeGrafter"/>
</dbReference>
<evidence type="ECO:0000256" key="2">
    <source>
        <dbReference type="ARBA" id="ARBA00022741"/>
    </source>
</evidence>